<dbReference type="InterPro" id="IPR039121">
    <property type="entry name" value="NUDT19"/>
</dbReference>
<reference evidence="8 9" key="1">
    <citation type="submission" date="2019-01" db="EMBL/GenBank/DDBJ databases">
        <authorList>
            <person name="Chen W.-M."/>
        </authorList>
    </citation>
    <scope>NUCLEOTIDE SEQUENCE [LARGE SCALE GENOMIC DNA]</scope>
    <source>
        <strain evidence="8 9">FSY-9</strain>
    </source>
</reference>
<comment type="cofactor">
    <cofactor evidence="2">
        <name>Mg(2+)</name>
        <dbReference type="ChEBI" id="CHEBI:18420"/>
    </cofactor>
</comment>
<dbReference type="PANTHER" id="PTHR12318:SF0">
    <property type="entry name" value="ACYL-COENZYME A DIPHOSPHATASE NUDT19"/>
    <property type="match status" value="1"/>
</dbReference>
<evidence type="ECO:0000256" key="3">
    <source>
        <dbReference type="ARBA" id="ARBA00022723"/>
    </source>
</evidence>
<sequence length="252" mass="27131">MLGQDSDKIPAATLVVFRQSIGDAAPQVLMVERASTMRFAAGAAVFPGGRVDAADVTLAENLGDPSPQCIGRIAAIRETWEETGLALGFNRSLSAKEAAEGRHLLLQHKALAPVLKALDLRLDLDTLPAFAHWRQPTVGGFDTLFFLANLGSGRVDLAVDATENTNLFWATPAQVLARADAGDLRIIFPTRRNLERLAQFASYAQAVENAARHPIRPISGQPCEKNGEAWLMIPDGLGYPVLGERLATARRG</sequence>
<dbReference type="GO" id="GO:0046872">
    <property type="term" value="F:metal ion binding"/>
    <property type="evidence" value="ECO:0007669"/>
    <property type="project" value="UniProtKB-KW"/>
</dbReference>
<keyword evidence="6" id="KW-0464">Manganese</keyword>
<dbReference type="PANTHER" id="PTHR12318">
    <property type="entry name" value="TESTOSTERONE-REGULATED PROTEIN RP2"/>
    <property type="match status" value="1"/>
</dbReference>
<dbReference type="EMBL" id="SACO01000014">
    <property type="protein sequence ID" value="RVU03531.1"/>
    <property type="molecule type" value="Genomic_DNA"/>
</dbReference>
<proteinExistence type="predicted"/>
<evidence type="ECO:0000256" key="6">
    <source>
        <dbReference type="ARBA" id="ARBA00023211"/>
    </source>
</evidence>
<dbReference type="OrthoDB" id="7183442at2"/>
<dbReference type="RefSeq" id="WP_127711195.1">
    <property type="nucleotide sequence ID" value="NZ_SACO01000014.1"/>
</dbReference>
<evidence type="ECO:0000313" key="8">
    <source>
        <dbReference type="EMBL" id="RVU03531.1"/>
    </source>
</evidence>
<dbReference type="AlphaFoldDB" id="A0A3S2V4V8"/>
<dbReference type="GO" id="GO:0016818">
    <property type="term" value="F:hydrolase activity, acting on acid anhydrides, in phosphorus-containing anhydrides"/>
    <property type="evidence" value="ECO:0007669"/>
    <property type="project" value="InterPro"/>
</dbReference>
<dbReference type="PROSITE" id="PS51462">
    <property type="entry name" value="NUDIX"/>
    <property type="match status" value="1"/>
</dbReference>
<keyword evidence="3" id="KW-0479">Metal-binding</keyword>
<dbReference type="InterPro" id="IPR000086">
    <property type="entry name" value="NUDIX_hydrolase_dom"/>
</dbReference>
<evidence type="ECO:0000313" key="9">
    <source>
        <dbReference type="Proteomes" id="UP000282837"/>
    </source>
</evidence>
<comment type="cofactor">
    <cofactor evidence="1">
        <name>Mn(2+)</name>
        <dbReference type="ChEBI" id="CHEBI:29035"/>
    </cofactor>
</comment>
<name>A0A3S2V4V8_9SPHN</name>
<evidence type="ECO:0000256" key="2">
    <source>
        <dbReference type="ARBA" id="ARBA00001946"/>
    </source>
</evidence>
<feature type="domain" description="Nudix hydrolase" evidence="7">
    <location>
        <begin position="7"/>
        <end position="192"/>
    </location>
</feature>
<accession>A0A3S2V4V8</accession>
<protein>
    <submittedName>
        <fullName evidence="8">NUDIX hydrolase</fullName>
    </submittedName>
</protein>
<dbReference type="Proteomes" id="UP000282837">
    <property type="component" value="Unassembled WGS sequence"/>
</dbReference>
<keyword evidence="5" id="KW-0460">Magnesium</keyword>
<gene>
    <name evidence="8" type="ORF">EOE18_15550</name>
</gene>
<dbReference type="InterPro" id="IPR015797">
    <property type="entry name" value="NUDIX_hydrolase-like_dom_sf"/>
</dbReference>
<evidence type="ECO:0000256" key="5">
    <source>
        <dbReference type="ARBA" id="ARBA00022842"/>
    </source>
</evidence>
<dbReference type="CDD" id="cd18870">
    <property type="entry name" value="NUDIX_AcylCoAdiphos_Nudt19"/>
    <property type="match status" value="1"/>
</dbReference>
<dbReference type="Gene3D" id="3.90.79.10">
    <property type="entry name" value="Nucleoside Triphosphate Pyrophosphohydrolase"/>
    <property type="match status" value="1"/>
</dbReference>
<comment type="caution">
    <text evidence="8">The sequence shown here is derived from an EMBL/GenBank/DDBJ whole genome shotgun (WGS) entry which is preliminary data.</text>
</comment>
<evidence type="ECO:0000256" key="4">
    <source>
        <dbReference type="ARBA" id="ARBA00022801"/>
    </source>
</evidence>
<keyword evidence="4 8" id="KW-0378">Hydrolase</keyword>
<keyword evidence="9" id="KW-1185">Reference proteome</keyword>
<evidence type="ECO:0000259" key="7">
    <source>
        <dbReference type="PROSITE" id="PS51462"/>
    </source>
</evidence>
<dbReference type="SUPFAM" id="SSF55811">
    <property type="entry name" value="Nudix"/>
    <property type="match status" value="1"/>
</dbReference>
<evidence type="ECO:0000256" key="1">
    <source>
        <dbReference type="ARBA" id="ARBA00001936"/>
    </source>
</evidence>
<organism evidence="8 9">
    <name type="scientific">Novosphingobium umbonatum</name>
    <dbReference type="NCBI Taxonomy" id="1908524"/>
    <lineage>
        <taxon>Bacteria</taxon>
        <taxon>Pseudomonadati</taxon>
        <taxon>Pseudomonadota</taxon>
        <taxon>Alphaproteobacteria</taxon>
        <taxon>Sphingomonadales</taxon>
        <taxon>Sphingomonadaceae</taxon>
        <taxon>Novosphingobium</taxon>
    </lineage>
</organism>